<dbReference type="EMBL" id="JASDDK010000002">
    <property type="protein sequence ID" value="MDN3492803.1"/>
    <property type="molecule type" value="Genomic_DNA"/>
</dbReference>
<comment type="caution">
    <text evidence="1">The sequence shown here is derived from an EMBL/GenBank/DDBJ whole genome shotgun (WGS) entry which is preliminary data.</text>
</comment>
<dbReference type="RefSeq" id="WP_290206450.1">
    <property type="nucleotide sequence ID" value="NZ_JASDDK010000002.1"/>
</dbReference>
<reference evidence="1 2" key="1">
    <citation type="journal article" date="2023" name="Int. J. Syst. Evol. Microbiol.">
        <title>Winogradskyella bathintestinalis sp. nov., isolated from the intestine of the deep-sea loosejaw dragonfish, Malacosteus niger.</title>
        <authorList>
            <person name="Uniacke-Lowe S."/>
            <person name="Johnson C.N."/>
            <person name="Stanton C."/>
            <person name="Hill C."/>
            <person name="Ross P."/>
        </authorList>
    </citation>
    <scope>NUCLEOTIDE SEQUENCE [LARGE SCALE GENOMIC DNA]</scope>
    <source>
        <strain evidence="1 2">APC 3343</strain>
    </source>
</reference>
<evidence type="ECO:0000313" key="1">
    <source>
        <dbReference type="EMBL" id="MDN3492803.1"/>
    </source>
</evidence>
<protein>
    <recommendedName>
        <fullName evidence="3">IrrE N-terminal-like domain-containing protein</fullName>
    </recommendedName>
</protein>
<proteinExistence type="predicted"/>
<evidence type="ECO:0000313" key="2">
    <source>
        <dbReference type="Proteomes" id="UP001231197"/>
    </source>
</evidence>
<organism evidence="1 2">
    <name type="scientific">Winogradskyella bathintestinalis</name>
    <dbReference type="NCBI Taxonomy" id="3035208"/>
    <lineage>
        <taxon>Bacteria</taxon>
        <taxon>Pseudomonadati</taxon>
        <taxon>Bacteroidota</taxon>
        <taxon>Flavobacteriia</taxon>
        <taxon>Flavobacteriales</taxon>
        <taxon>Flavobacteriaceae</taxon>
        <taxon>Winogradskyella</taxon>
    </lineage>
</organism>
<evidence type="ECO:0008006" key="3">
    <source>
        <dbReference type="Google" id="ProtNLM"/>
    </source>
</evidence>
<accession>A0ABT7ZVQ0</accession>
<name>A0ABT7ZVQ0_9FLAO</name>
<dbReference type="Proteomes" id="UP001231197">
    <property type="component" value="Unassembled WGS sequence"/>
</dbReference>
<keyword evidence="2" id="KW-1185">Reference proteome</keyword>
<sequence length="259" mass="30130">MFFGRYSCVHIPSNRERFQIKLTIRALMPFELGIRVYDPEHPNSYYFRRKAAFAKANSKREFVIALPVSPEVLEMEVFDKNHADDDAFEIVNVKIEKMPALAVWATDDQHRFLEFAIQFAQKAGYVPPGFYESKDNEFLFQYLDKITDPFGAELITPARTHRKMPRVQISQRLFKSYTIPIRVAILAHEGCHWFLNTRSQTTADLCGMKQYLDYGFPTIEAVYAVTKVFGKNPEIVGASQIERTKDVINFIENYRANEY</sequence>
<gene>
    <name evidence="1" type="ORF">QMA06_08720</name>
</gene>